<feature type="signal peptide" evidence="1">
    <location>
        <begin position="1"/>
        <end position="18"/>
    </location>
</feature>
<feature type="chain" id="PRO_5009579172" description="Lipoprotein" evidence="1">
    <location>
        <begin position="19"/>
        <end position="192"/>
    </location>
</feature>
<protein>
    <recommendedName>
        <fullName evidence="4">Lipoprotein</fullName>
    </recommendedName>
</protein>
<comment type="caution">
    <text evidence="2">The sequence shown here is derived from an EMBL/GenBank/DDBJ whole genome shotgun (WGS) entry which is preliminary data.</text>
</comment>
<evidence type="ECO:0008006" key="4">
    <source>
        <dbReference type="Google" id="ProtNLM"/>
    </source>
</evidence>
<accession>A0A1G1T9U5</accession>
<reference evidence="2 3" key="1">
    <citation type="submission" date="2016-08" db="EMBL/GenBank/DDBJ databases">
        <title>Hymenobacter coccineus sp. nov., Hymenobacter lapidarius sp. nov. and Hymenobacter glacialis sp. nov., isolated from Antarctic soil.</title>
        <authorList>
            <person name="Sedlacek I."/>
            <person name="Kralova S."/>
            <person name="Kyrova K."/>
            <person name="Maslanova I."/>
            <person name="Stankova E."/>
            <person name="Vrbovska V."/>
            <person name="Nemec M."/>
            <person name="Bartak M."/>
            <person name="Svec P."/>
            <person name="Busse H.-J."/>
            <person name="Pantucek R."/>
        </authorList>
    </citation>
    <scope>NUCLEOTIDE SEQUENCE [LARGE SCALE GENOMIC DNA]</scope>
    <source>
        <strain evidence="2 3">CCM 8643</strain>
    </source>
</reference>
<dbReference type="Proteomes" id="UP000176294">
    <property type="component" value="Unassembled WGS sequence"/>
</dbReference>
<organism evidence="2 3">
    <name type="scientific">Hymenobacter lapidarius</name>
    <dbReference type="NCBI Taxonomy" id="1908237"/>
    <lineage>
        <taxon>Bacteria</taxon>
        <taxon>Pseudomonadati</taxon>
        <taxon>Bacteroidota</taxon>
        <taxon>Cytophagia</taxon>
        <taxon>Cytophagales</taxon>
        <taxon>Hymenobacteraceae</taxon>
        <taxon>Hymenobacter</taxon>
    </lineage>
</organism>
<dbReference type="AlphaFoldDB" id="A0A1G1T9U5"/>
<keyword evidence="1" id="KW-0732">Signal</keyword>
<dbReference type="EMBL" id="MDZB01000074">
    <property type="protein sequence ID" value="OGX87644.1"/>
    <property type="molecule type" value="Genomic_DNA"/>
</dbReference>
<gene>
    <name evidence="2" type="ORF">BEN47_00275</name>
</gene>
<evidence type="ECO:0000256" key="1">
    <source>
        <dbReference type="SAM" id="SignalP"/>
    </source>
</evidence>
<proteinExistence type="predicted"/>
<evidence type="ECO:0000313" key="2">
    <source>
        <dbReference type="EMBL" id="OGX87644.1"/>
    </source>
</evidence>
<keyword evidence="3" id="KW-1185">Reference proteome</keyword>
<name>A0A1G1T9U5_9BACT</name>
<sequence length="192" mass="20894">MRKYVVLAALVLGMPACGLLGNECGRANPATYYDVQGIEAFVTRQPMDQPWATVAPSGIVASRELRLRVGLKERHYSVVPVQGFMSVAYACSPVPAGSLGSAERMDSLSITSLYNYDALHPAGTPLTDLLGVDGRPQFPAPSRRNPLEPFRYAEISLLSPPVTTGPQQFRVYYRQTNGEVYTTQTAAVTVVR</sequence>
<evidence type="ECO:0000313" key="3">
    <source>
        <dbReference type="Proteomes" id="UP000176294"/>
    </source>
</evidence>